<dbReference type="SMART" id="SM00317">
    <property type="entry name" value="SET"/>
    <property type="match status" value="1"/>
</dbReference>
<dbReference type="InterPro" id="IPR047266">
    <property type="entry name" value="KMT5A-like_SET"/>
</dbReference>
<reference evidence="3 4" key="1">
    <citation type="submission" date="2020-08" db="EMBL/GenBank/DDBJ databases">
        <authorList>
            <person name="Ramaprasad A."/>
        </authorList>
    </citation>
    <scope>NUCLEOTIDE SEQUENCE [LARGE SCALE GENOMIC DNA]</scope>
</reference>
<dbReference type="GO" id="GO:0042799">
    <property type="term" value="F:histone H4K20 methyltransferase activity"/>
    <property type="evidence" value="ECO:0007669"/>
    <property type="project" value="TreeGrafter"/>
</dbReference>
<accession>A0A6V7S0Y3</accession>
<dbReference type="CDD" id="cd10528">
    <property type="entry name" value="SET_SETD8"/>
    <property type="match status" value="1"/>
</dbReference>
<dbReference type="Pfam" id="PF00856">
    <property type="entry name" value="SET"/>
    <property type="match status" value="1"/>
</dbReference>
<dbReference type="GO" id="GO:0005634">
    <property type="term" value="C:nucleus"/>
    <property type="evidence" value="ECO:0007669"/>
    <property type="project" value="TreeGrafter"/>
</dbReference>
<dbReference type="VEuPathDB" id="PlasmoDB:PVBDA_0800400"/>
<dbReference type="GO" id="GO:0005700">
    <property type="term" value="C:polytene chromosome"/>
    <property type="evidence" value="ECO:0007669"/>
    <property type="project" value="TreeGrafter"/>
</dbReference>
<feature type="domain" description="SET" evidence="2">
    <location>
        <begin position="982"/>
        <end position="1126"/>
    </location>
</feature>
<name>A0A6V7S0Y3_PLAVN</name>
<dbReference type="InterPro" id="IPR046341">
    <property type="entry name" value="SET_dom_sf"/>
</dbReference>
<gene>
    <name evidence="3" type="ORF">PVBDA_0800400</name>
</gene>
<dbReference type="PANTHER" id="PTHR46167:SF1">
    <property type="entry name" value="N-LYSINE METHYLTRANSFERASE KMT5A"/>
    <property type="match status" value="1"/>
</dbReference>
<proteinExistence type="predicted"/>
<feature type="compositionally biased region" description="Basic and acidic residues" evidence="1">
    <location>
        <begin position="327"/>
        <end position="337"/>
    </location>
</feature>
<dbReference type="EMBL" id="LR865386">
    <property type="protein sequence ID" value="CAD2089815.1"/>
    <property type="molecule type" value="Genomic_DNA"/>
</dbReference>
<sequence>MKKNKTNTTFESSKRIDNDTFENINPSIKNLVSIIWIEKEKLDSVVHIPLYADLSKYFDDLNKNPINQGNETSIISKVYLLFDDNSCNIALDISPICGYRSNHIPLLIYDRYYFWSLHFLFEKSKVKRQRLNINTKLGIQDCINKYNIYDELDMYTSIYNSAYNKYENTKDSQLNGYELNKRRNENTNKHDSINGNMLNNDQIKYSYLNGLKNNNNILENNSNSINEVKWYRLKIKIEEAGKKNKNQCFSYSTNNVKNKNADKCNQKKSSNINNFSCLTNEKENANLNKLIKIQKKKATILNQNKVKMEDTKNKSQIINNSSCNTQKNEKNGNEEKPIVISDTDNNIPTNNNAKRKKRKTWYYCHSSSNDMTDDDGKSDSIVDNHEIYIENYTEGNTCVKDGEHNGYFETDKHCRENNFNRSHGDQSQNSIHDENNTIDKLECKDAGKEIDNKNYNNDSSNNDSSTKLEGMKNHCINMEDTTIGNDIEIKKENEQNLKTKNICIEENNTNKPINLNENTKLILESSKLYKLENYEYVNCFKNMFYNNLEDQQNQINHHIFKKNKFGKDCIDLYINKILKNILDKKKPHLNSLSKSFERIETFYKKNYKIFIIDDEDFYTCDKKEHFKNQNYLYELSEQKIKNDIQNFEDNDIFNYFKKYIPTERDAQKLTSKPQGRCHIFQNECITSENGDIEGQSYSSFKEGIATKEKCGTEGNALSKEGTTETNHLPQNSLSTEFNKDCNNQNLKLEDISENTEIVTDADIIFVFISKKHKCLEKKLKQGDHIYVKFNDACYSYDKVKILPKKIIIQILIYLIKNTENIKLTTISTYSPDLLWNISLHFRKYIIDLDMCFEKLYKFFSEKREQENENDGKQEVKQRLADFSDSCFPYYGKSQNKKQNIEIMKLKDSVNFIDKFLQNVNSKKIEKLKKARIEYYEKYEYDRTINKLNKQQLIDLFIDKETEINIIPLSYLKEKSRNIIYEENLKMNMFACIKVIFDSTKGRCIYADTQINKFDFVFEYVGELLTHNEAMEREQAYIKNKKKGCYMFYFKHENKRYCIDGTEESIDAAINYANKKYFLRSFARLVNHSKKNANLIPKVLTVDLIPRLFFIASRDIQKGEELLIDYGERDREIIKDNEWLKL</sequence>
<feature type="region of interest" description="Disordered" evidence="1">
    <location>
        <begin position="418"/>
        <end position="437"/>
    </location>
</feature>
<dbReference type="PANTHER" id="PTHR46167">
    <property type="entry name" value="N-LYSINE METHYLTRANSFERASE KMT5A"/>
    <property type="match status" value="1"/>
</dbReference>
<evidence type="ECO:0000259" key="2">
    <source>
        <dbReference type="PROSITE" id="PS50280"/>
    </source>
</evidence>
<feature type="compositionally biased region" description="Polar residues" evidence="1">
    <location>
        <begin position="342"/>
        <end position="352"/>
    </location>
</feature>
<dbReference type="GO" id="GO:0006357">
    <property type="term" value="P:regulation of transcription by RNA polymerase II"/>
    <property type="evidence" value="ECO:0007669"/>
    <property type="project" value="TreeGrafter"/>
</dbReference>
<evidence type="ECO:0000256" key="1">
    <source>
        <dbReference type="SAM" id="MobiDB-lite"/>
    </source>
</evidence>
<feature type="region of interest" description="Disordered" evidence="1">
    <location>
        <begin position="449"/>
        <end position="469"/>
    </location>
</feature>
<dbReference type="InterPro" id="IPR051760">
    <property type="entry name" value="KMT5A"/>
</dbReference>
<feature type="compositionally biased region" description="Low complexity" evidence="1">
    <location>
        <begin position="453"/>
        <end position="465"/>
    </location>
</feature>
<protein>
    <submittedName>
        <fullName evidence="3">SET domain protein, putative</fullName>
    </submittedName>
</protein>
<dbReference type="Gene3D" id="2.170.270.10">
    <property type="entry name" value="SET domain"/>
    <property type="match status" value="1"/>
</dbReference>
<dbReference type="Proteomes" id="UP000515550">
    <property type="component" value="Chromosome PVBDA_08"/>
</dbReference>
<evidence type="ECO:0000313" key="3">
    <source>
        <dbReference type="EMBL" id="CAD2089815.1"/>
    </source>
</evidence>
<organism evidence="3 4">
    <name type="scientific">Plasmodium vinckei brucechwatti</name>
    <dbReference type="NCBI Taxonomy" id="119398"/>
    <lineage>
        <taxon>Eukaryota</taxon>
        <taxon>Sar</taxon>
        <taxon>Alveolata</taxon>
        <taxon>Apicomplexa</taxon>
        <taxon>Aconoidasida</taxon>
        <taxon>Haemosporida</taxon>
        <taxon>Plasmodiidae</taxon>
        <taxon>Plasmodium</taxon>
        <taxon>Plasmodium (Vinckeia)</taxon>
    </lineage>
</organism>
<feature type="region of interest" description="Disordered" evidence="1">
    <location>
        <begin position="311"/>
        <end position="357"/>
    </location>
</feature>
<evidence type="ECO:0000313" key="4">
    <source>
        <dbReference type="Proteomes" id="UP000515550"/>
    </source>
</evidence>
<dbReference type="PROSITE" id="PS50280">
    <property type="entry name" value="SET"/>
    <property type="match status" value="1"/>
</dbReference>
<dbReference type="InterPro" id="IPR001214">
    <property type="entry name" value="SET_dom"/>
</dbReference>
<feature type="compositionally biased region" description="Polar residues" evidence="1">
    <location>
        <begin position="314"/>
        <end position="326"/>
    </location>
</feature>
<dbReference type="SUPFAM" id="SSF82199">
    <property type="entry name" value="SET domain"/>
    <property type="match status" value="1"/>
</dbReference>
<dbReference type="AlphaFoldDB" id="A0A6V7S0Y3"/>